<keyword evidence="1" id="KW-0812">Transmembrane</keyword>
<accession>A0A9P5XD64</accession>
<keyword evidence="3" id="KW-1185">Reference proteome</keyword>
<evidence type="ECO:0000256" key="1">
    <source>
        <dbReference type="SAM" id="Phobius"/>
    </source>
</evidence>
<dbReference type="Proteomes" id="UP000807342">
    <property type="component" value="Unassembled WGS sequence"/>
</dbReference>
<dbReference type="AlphaFoldDB" id="A0A9P5XD64"/>
<dbReference type="EMBL" id="MU151148">
    <property type="protein sequence ID" value="KAF9448834.1"/>
    <property type="molecule type" value="Genomic_DNA"/>
</dbReference>
<organism evidence="2 3">
    <name type="scientific">Macrolepiota fuliginosa MF-IS2</name>
    <dbReference type="NCBI Taxonomy" id="1400762"/>
    <lineage>
        <taxon>Eukaryota</taxon>
        <taxon>Fungi</taxon>
        <taxon>Dikarya</taxon>
        <taxon>Basidiomycota</taxon>
        <taxon>Agaricomycotina</taxon>
        <taxon>Agaricomycetes</taxon>
        <taxon>Agaricomycetidae</taxon>
        <taxon>Agaricales</taxon>
        <taxon>Agaricineae</taxon>
        <taxon>Agaricaceae</taxon>
        <taxon>Macrolepiota</taxon>
    </lineage>
</organism>
<name>A0A9P5XD64_9AGAR</name>
<feature type="transmembrane region" description="Helical" evidence="1">
    <location>
        <begin position="158"/>
        <end position="179"/>
    </location>
</feature>
<keyword evidence="1" id="KW-1133">Transmembrane helix</keyword>
<protein>
    <submittedName>
        <fullName evidence="2">Uncharacterized protein</fullName>
    </submittedName>
</protein>
<comment type="caution">
    <text evidence="2">The sequence shown here is derived from an EMBL/GenBank/DDBJ whole genome shotgun (WGS) entry which is preliminary data.</text>
</comment>
<reference evidence="2" key="1">
    <citation type="submission" date="2020-11" db="EMBL/GenBank/DDBJ databases">
        <authorList>
            <consortium name="DOE Joint Genome Institute"/>
            <person name="Ahrendt S."/>
            <person name="Riley R."/>
            <person name="Andreopoulos W."/>
            <person name="Labutti K."/>
            <person name="Pangilinan J."/>
            <person name="Ruiz-Duenas F.J."/>
            <person name="Barrasa J.M."/>
            <person name="Sanchez-Garcia M."/>
            <person name="Camarero S."/>
            <person name="Miyauchi S."/>
            <person name="Serrano A."/>
            <person name="Linde D."/>
            <person name="Babiker R."/>
            <person name="Drula E."/>
            <person name="Ayuso-Fernandez I."/>
            <person name="Pacheco R."/>
            <person name="Padilla G."/>
            <person name="Ferreira P."/>
            <person name="Barriuso J."/>
            <person name="Kellner H."/>
            <person name="Castanera R."/>
            <person name="Alfaro M."/>
            <person name="Ramirez L."/>
            <person name="Pisabarro A.G."/>
            <person name="Kuo A."/>
            <person name="Tritt A."/>
            <person name="Lipzen A."/>
            <person name="He G."/>
            <person name="Yan M."/>
            <person name="Ng V."/>
            <person name="Cullen D."/>
            <person name="Martin F."/>
            <person name="Rosso M.-N."/>
            <person name="Henrissat B."/>
            <person name="Hibbett D."/>
            <person name="Martinez A.T."/>
            <person name="Grigoriev I.V."/>
        </authorList>
    </citation>
    <scope>NUCLEOTIDE SEQUENCE</scope>
    <source>
        <strain evidence="2">MF-IS2</strain>
    </source>
</reference>
<feature type="transmembrane region" description="Helical" evidence="1">
    <location>
        <begin position="12"/>
        <end position="35"/>
    </location>
</feature>
<feature type="transmembrane region" description="Helical" evidence="1">
    <location>
        <begin position="207"/>
        <end position="226"/>
    </location>
</feature>
<gene>
    <name evidence="2" type="ORF">P691DRAFT_704232</name>
</gene>
<feature type="transmembrane region" description="Helical" evidence="1">
    <location>
        <begin position="116"/>
        <end position="137"/>
    </location>
</feature>
<evidence type="ECO:0000313" key="3">
    <source>
        <dbReference type="Proteomes" id="UP000807342"/>
    </source>
</evidence>
<dbReference type="OrthoDB" id="2575000at2759"/>
<sequence>MIAGISKAITLYLAPVLALTATLLSLFAFLAPTILLNDRVALLTVGPSTILVQPGPGQNVDGPSIFLGSLGSCARTDNKAPLNCTLPSVSPQYDLSSLPKNAPTSLLYAPSASTPVFISVALALDVAFLITFTMISFRHKMGKAGTSLETPMLQNVSAGIGFMGFMIGLTSFLILRMWFGKAVQDFNTSIQAQGSQGPKLIADVGNAFTMVWVAHAFWTVPVMISLTKHHVKSSKA</sequence>
<proteinExistence type="predicted"/>
<evidence type="ECO:0000313" key="2">
    <source>
        <dbReference type="EMBL" id="KAF9448834.1"/>
    </source>
</evidence>
<keyword evidence="1" id="KW-0472">Membrane</keyword>